<dbReference type="Proteomes" id="UP000677803">
    <property type="component" value="Unassembled WGS sequence"/>
</dbReference>
<dbReference type="EMBL" id="CAJRST010014446">
    <property type="protein sequence ID" value="CAG5929600.1"/>
    <property type="molecule type" value="Genomic_DNA"/>
</dbReference>
<feature type="compositionally biased region" description="Polar residues" evidence="1">
    <location>
        <begin position="1"/>
        <end position="24"/>
    </location>
</feature>
<dbReference type="AlphaFoldDB" id="A0A8S4BAD7"/>
<proteinExistence type="predicted"/>
<evidence type="ECO:0000313" key="2">
    <source>
        <dbReference type="EMBL" id="CAG5929600.1"/>
    </source>
</evidence>
<organism evidence="2 3">
    <name type="scientific">Menidia menidia</name>
    <name type="common">Atlantic silverside</name>
    <dbReference type="NCBI Taxonomy" id="238744"/>
    <lineage>
        <taxon>Eukaryota</taxon>
        <taxon>Metazoa</taxon>
        <taxon>Chordata</taxon>
        <taxon>Craniata</taxon>
        <taxon>Vertebrata</taxon>
        <taxon>Euteleostomi</taxon>
        <taxon>Actinopterygii</taxon>
        <taxon>Neopterygii</taxon>
        <taxon>Teleostei</taxon>
        <taxon>Neoteleostei</taxon>
        <taxon>Acanthomorphata</taxon>
        <taxon>Ovalentaria</taxon>
        <taxon>Atherinomorphae</taxon>
        <taxon>Atheriniformes</taxon>
        <taxon>Atherinopsidae</taxon>
        <taxon>Menidiinae</taxon>
        <taxon>Menidia</taxon>
    </lineage>
</organism>
<reference evidence="2" key="1">
    <citation type="submission" date="2021-05" db="EMBL/GenBank/DDBJ databases">
        <authorList>
            <person name="Tigano A."/>
        </authorList>
    </citation>
    <scope>NUCLEOTIDE SEQUENCE</scope>
</reference>
<accession>A0A8S4BAD7</accession>
<comment type="caution">
    <text evidence="2">The sequence shown here is derived from an EMBL/GenBank/DDBJ whole genome shotgun (WGS) entry which is preliminary data.</text>
</comment>
<evidence type="ECO:0000256" key="1">
    <source>
        <dbReference type="SAM" id="MobiDB-lite"/>
    </source>
</evidence>
<protein>
    <submittedName>
        <fullName evidence="2">(Atlantic silverside) hypothetical protein</fullName>
    </submittedName>
</protein>
<evidence type="ECO:0000313" key="3">
    <source>
        <dbReference type="Proteomes" id="UP000677803"/>
    </source>
</evidence>
<gene>
    <name evidence="2" type="ORF">MMEN_LOCUS13223</name>
</gene>
<feature type="region of interest" description="Disordered" evidence="1">
    <location>
        <begin position="1"/>
        <end position="29"/>
    </location>
</feature>
<dbReference type="OrthoDB" id="10498507at2759"/>
<name>A0A8S4BAD7_9TELE</name>
<keyword evidence="3" id="KW-1185">Reference proteome</keyword>
<sequence>MDPTTQSAQISSSQGLTDGQNSASKESKLSDRTDLIPFFPLRLYLSFNLLKASVWFSYAALLLYPS</sequence>